<evidence type="ECO:0000256" key="1">
    <source>
        <dbReference type="SAM" id="MobiDB-lite"/>
    </source>
</evidence>
<protein>
    <submittedName>
        <fullName evidence="3">Uncharacterized protein</fullName>
    </submittedName>
</protein>
<accession>A0A2S8GD86</accession>
<proteinExistence type="predicted"/>
<sequence length="273" mass="30339">MFTVPQAAPQVAPVIVPKTPGSKASSQPTSTEGEEGAENEAGGVPWNAIIKTGYIVLFSVISAVVLFVVYLYVTADRGDVADEVQLNQGNEIQTRIEQSETGEKYIKWIPAKNSATMEGFKVKVHHVLWGKVRGKDERGDIIESDRPFVNVFLELANRSGNKFHFKSWYGNVFTAENGASRTAQISDDEKQQYEPILFDDLADLKWWTPSKTFEPLEEGTDSIVFDVPEDFDPKQVEFLFLDLPGEAVTRDGAGKPMGGSYRFKIPRSMIQGL</sequence>
<feature type="transmembrane region" description="Helical" evidence="2">
    <location>
        <begin position="54"/>
        <end position="73"/>
    </location>
</feature>
<evidence type="ECO:0000256" key="2">
    <source>
        <dbReference type="SAM" id="Phobius"/>
    </source>
</evidence>
<evidence type="ECO:0000313" key="4">
    <source>
        <dbReference type="Proteomes" id="UP000237819"/>
    </source>
</evidence>
<name>A0A2S8GD86_9BACT</name>
<keyword evidence="2" id="KW-0812">Transmembrane</keyword>
<dbReference type="Proteomes" id="UP000237819">
    <property type="component" value="Unassembled WGS sequence"/>
</dbReference>
<feature type="region of interest" description="Disordered" evidence="1">
    <location>
        <begin position="15"/>
        <end position="40"/>
    </location>
</feature>
<keyword evidence="2" id="KW-0472">Membrane</keyword>
<keyword evidence="2" id="KW-1133">Transmembrane helix</keyword>
<comment type="caution">
    <text evidence="3">The sequence shown here is derived from an EMBL/GenBank/DDBJ whole genome shotgun (WGS) entry which is preliminary data.</text>
</comment>
<evidence type="ECO:0000313" key="3">
    <source>
        <dbReference type="EMBL" id="PQO42417.1"/>
    </source>
</evidence>
<reference evidence="3 4" key="1">
    <citation type="submission" date="2018-02" db="EMBL/GenBank/DDBJ databases">
        <title>Comparative genomes isolates from brazilian mangrove.</title>
        <authorList>
            <person name="Araujo J.E."/>
            <person name="Taketani R.G."/>
            <person name="Silva M.C.P."/>
            <person name="Loureco M.V."/>
            <person name="Andreote F.D."/>
        </authorList>
    </citation>
    <scope>NUCLEOTIDE SEQUENCE [LARGE SCALE GENOMIC DNA]</scope>
    <source>
        <strain evidence="3 4">Nap-Phe MGV</strain>
    </source>
</reference>
<gene>
    <name evidence="3" type="ORF">C5Y93_29255</name>
</gene>
<organism evidence="3 4">
    <name type="scientific">Blastopirellula marina</name>
    <dbReference type="NCBI Taxonomy" id="124"/>
    <lineage>
        <taxon>Bacteria</taxon>
        <taxon>Pseudomonadati</taxon>
        <taxon>Planctomycetota</taxon>
        <taxon>Planctomycetia</taxon>
        <taxon>Pirellulales</taxon>
        <taxon>Pirellulaceae</taxon>
        <taxon>Blastopirellula</taxon>
    </lineage>
</organism>
<feature type="compositionally biased region" description="Polar residues" evidence="1">
    <location>
        <begin position="22"/>
        <end position="31"/>
    </location>
</feature>
<dbReference type="AlphaFoldDB" id="A0A2S8GD86"/>
<dbReference type="EMBL" id="PUHZ01000025">
    <property type="protein sequence ID" value="PQO42417.1"/>
    <property type="molecule type" value="Genomic_DNA"/>
</dbReference>